<keyword evidence="2" id="KW-0472">Membrane</keyword>
<evidence type="ECO:0008006" key="6">
    <source>
        <dbReference type="Google" id="ProtNLM"/>
    </source>
</evidence>
<keyword evidence="3" id="KW-0732">Signal</keyword>
<keyword evidence="2" id="KW-1133">Transmembrane helix</keyword>
<feature type="compositionally biased region" description="Basic and acidic residues" evidence="1">
    <location>
        <begin position="299"/>
        <end position="309"/>
    </location>
</feature>
<feature type="transmembrane region" description="Helical" evidence="2">
    <location>
        <begin position="269"/>
        <end position="291"/>
    </location>
</feature>
<evidence type="ECO:0000313" key="5">
    <source>
        <dbReference type="Proteomes" id="UP000230002"/>
    </source>
</evidence>
<name>A0A2G8SAY9_9APHY</name>
<evidence type="ECO:0000256" key="1">
    <source>
        <dbReference type="SAM" id="MobiDB-lite"/>
    </source>
</evidence>
<keyword evidence="2" id="KW-0812">Transmembrane</keyword>
<dbReference type="EMBL" id="AYKW01000013">
    <property type="protein sequence ID" value="PIL30929.1"/>
    <property type="molecule type" value="Genomic_DNA"/>
</dbReference>
<feature type="region of interest" description="Disordered" evidence="1">
    <location>
        <begin position="348"/>
        <end position="427"/>
    </location>
</feature>
<proteinExistence type="predicted"/>
<keyword evidence="5" id="KW-1185">Reference proteome</keyword>
<reference evidence="4 5" key="1">
    <citation type="journal article" date="2015" name="Sci. Rep.">
        <title>Chromosome-level genome map provides insights into diverse defense mechanisms in the medicinal fungus Ganoderma sinense.</title>
        <authorList>
            <person name="Zhu Y."/>
            <person name="Xu J."/>
            <person name="Sun C."/>
            <person name="Zhou S."/>
            <person name="Xu H."/>
            <person name="Nelson D.R."/>
            <person name="Qian J."/>
            <person name="Song J."/>
            <person name="Luo H."/>
            <person name="Xiang L."/>
            <person name="Li Y."/>
            <person name="Xu Z."/>
            <person name="Ji A."/>
            <person name="Wang L."/>
            <person name="Lu S."/>
            <person name="Hayward A."/>
            <person name="Sun W."/>
            <person name="Li X."/>
            <person name="Schwartz D.C."/>
            <person name="Wang Y."/>
            <person name="Chen S."/>
        </authorList>
    </citation>
    <scope>NUCLEOTIDE SEQUENCE [LARGE SCALE GENOMIC DNA]</scope>
    <source>
        <strain evidence="4 5">ZZ0214-1</strain>
    </source>
</reference>
<feature type="region of interest" description="Disordered" evidence="1">
    <location>
        <begin position="469"/>
        <end position="511"/>
    </location>
</feature>
<organism evidence="4 5">
    <name type="scientific">Ganoderma sinense ZZ0214-1</name>
    <dbReference type="NCBI Taxonomy" id="1077348"/>
    <lineage>
        <taxon>Eukaryota</taxon>
        <taxon>Fungi</taxon>
        <taxon>Dikarya</taxon>
        <taxon>Basidiomycota</taxon>
        <taxon>Agaricomycotina</taxon>
        <taxon>Agaricomycetes</taxon>
        <taxon>Polyporales</taxon>
        <taxon>Polyporaceae</taxon>
        <taxon>Ganoderma</taxon>
    </lineage>
</organism>
<evidence type="ECO:0000256" key="3">
    <source>
        <dbReference type="SAM" id="SignalP"/>
    </source>
</evidence>
<feature type="compositionally biased region" description="Low complexity" evidence="1">
    <location>
        <begin position="355"/>
        <end position="367"/>
    </location>
</feature>
<evidence type="ECO:0000313" key="4">
    <source>
        <dbReference type="EMBL" id="PIL30929.1"/>
    </source>
</evidence>
<feature type="signal peptide" evidence="3">
    <location>
        <begin position="1"/>
        <end position="31"/>
    </location>
</feature>
<dbReference type="OrthoDB" id="2563021at2759"/>
<comment type="caution">
    <text evidence="4">The sequence shown here is derived from an EMBL/GenBank/DDBJ whole genome shotgun (WGS) entry which is preliminary data.</text>
</comment>
<dbReference type="STRING" id="1077348.A0A2G8SAY9"/>
<dbReference type="AlphaFoldDB" id="A0A2G8SAY9"/>
<sequence length="511" mass="53447">MSSRTSRPHAVISALTVALLCAHHIFHGASAKMVDEMEQGFLFDWAGDETPPIPTAAQCDTLHITWGRRSATGPNPEAPYYLQIYTSAFIVPFVVPAGSTSSFDWPVPFVPGTQFQICMFANNGVTGGCQAVYTVYPASGSSTPTCQNLTYPAGALDVTAKTQDGSWSQYGWIPQCSDITITPNNGTPPYTYTIAPTLRPPFNFTSDNKDSQDWTVSLAYGSPFWLSVIDSNGWSWTNGPLHSGSGSVSSCLSPGLPNDDSVLSTKATIGVGVGALAAGVLIGTLSAYLFFVRKREQWDTPDPRRKSLEPLDPNMLGLNHPHSPSPGAYTRASSGRWGPYDVEPFVLPHDASGANTTHNSHNTNLLSPTSAGHGPLSPSPYGTSSSASDRQGPSASAHGDRASIGAGSLSPTGTATDSMGRRMTANAGGGANAQVYVVHHDAGRPPPVTVFTSDGTEVVELPPQYESAALAQGSSGAPVLAPPPGGPRRQPKGLPAKMARVASNGDPVSPS</sequence>
<protein>
    <recommendedName>
        <fullName evidence="6">Transporter</fullName>
    </recommendedName>
</protein>
<dbReference type="Proteomes" id="UP000230002">
    <property type="component" value="Unassembled WGS sequence"/>
</dbReference>
<accession>A0A2G8SAY9</accession>
<feature type="compositionally biased region" description="Low complexity" evidence="1">
    <location>
        <begin position="375"/>
        <end position="388"/>
    </location>
</feature>
<evidence type="ECO:0000256" key="2">
    <source>
        <dbReference type="SAM" id="Phobius"/>
    </source>
</evidence>
<gene>
    <name evidence="4" type="ORF">GSI_07098</name>
</gene>
<feature type="region of interest" description="Disordered" evidence="1">
    <location>
        <begin position="299"/>
        <end position="334"/>
    </location>
</feature>
<feature type="chain" id="PRO_5013755417" description="Transporter" evidence="3">
    <location>
        <begin position="32"/>
        <end position="511"/>
    </location>
</feature>